<organism evidence="8 9">
    <name type="scientific">Photinus pyralis</name>
    <name type="common">Common eastern firefly</name>
    <name type="synonym">Lampyris pyralis</name>
    <dbReference type="NCBI Taxonomy" id="7054"/>
    <lineage>
        <taxon>Eukaryota</taxon>
        <taxon>Metazoa</taxon>
        <taxon>Ecdysozoa</taxon>
        <taxon>Arthropoda</taxon>
        <taxon>Hexapoda</taxon>
        <taxon>Insecta</taxon>
        <taxon>Pterygota</taxon>
        <taxon>Neoptera</taxon>
        <taxon>Endopterygota</taxon>
        <taxon>Coleoptera</taxon>
        <taxon>Polyphaga</taxon>
        <taxon>Elateriformia</taxon>
        <taxon>Elateroidea</taxon>
        <taxon>Lampyridae</taxon>
        <taxon>Lampyrinae</taxon>
        <taxon>Photinus</taxon>
    </lineage>
</organism>
<evidence type="ECO:0000256" key="1">
    <source>
        <dbReference type="ARBA" id="ARBA00004430"/>
    </source>
</evidence>
<sequence>MTKLTRPNDYLYDPLFTVSGERDYYKAAMAAKMSSAKYAICPIFPSMFSDLPHQPRQMIVLRKTGSIPQFKPQVEFRKSVDIIGVDRFKFFQTPIPLSISPVLTTPRLTFSPLISAQKPARKRHKMIQTQYRESSAQTIPWQPSSYTITDDSHPELLMLDFLKWGCGLPAGMHEVRLIERARMKRAWENSLPPATDDASIEKMRAMTEAIERDEWAFREQEIQDIQDLRLQLLVRMLNELHAKSHIRTEMKLKSFCKTKMAEKEEKLQKLHRDGNRALRKLEMRHRGIKQSYHPVDIIEECADRKSEMYAPLMRHGEHPWNWHQVIDDHDRKYQAQFLGVEDVGTLPRWLDDATAIRESSIHLPGTRLCIRETKWTSPVLKELYDELKHLRKKERQKCSLKVKVDEQEIPEAQTPQVAEGDDGEEQLHQSVILMERVLRGRASQVLIFEGRDRCRELIQELRSTHALQEHEREKVLREKLEVESRQRAYELCVKNARMLKESLSKLSGGVVGTLLDFLNKEQRRLLDERRIHAMCLAFERERNAREAAEGGRRQAEIRRRAEHDEIFKQVAKVTQDTVDLYLEDIITEGMEFASKTEASNYVRRLAQKIDNEVRSHEDQSTYEEKEELVASLVHHFLLPEAEKELVRDKIRKKQHNRLKAAHDTIYSQYDRLPKAEPKPISVEENVSYKTEDTLSSVSEIIHQQTTDNSSSQVTVIYSATRAGHSNFEMLSEIHSVMESLIDKEDISSNITIGSSGVPVKCAETNLDMKTLEMPIGVSEEIVKESKSFLLNSP</sequence>
<keyword evidence="4" id="KW-0966">Cell projection</keyword>
<dbReference type="PANTHER" id="PTHR22455">
    <property type="entry name" value="CILIA- AND FLAGELLA-ASSOCIATED PROTEIN 91"/>
    <property type="match status" value="1"/>
</dbReference>
<evidence type="ECO:0000313" key="8">
    <source>
        <dbReference type="EMBL" id="KAB0791972.1"/>
    </source>
</evidence>
<protein>
    <recommendedName>
        <fullName evidence="6">Cilia- and flagella-associated protein 91</fullName>
    </recommendedName>
</protein>
<evidence type="ECO:0000259" key="7">
    <source>
        <dbReference type="Pfam" id="PF14738"/>
    </source>
</evidence>
<evidence type="ECO:0000313" key="9">
    <source>
        <dbReference type="Proteomes" id="UP000327044"/>
    </source>
</evidence>
<evidence type="ECO:0000256" key="5">
    <source>
        <dbReference type="ARBA" id="ARBA00029468"/>
    </source>
</evidence>
<evidence type="ECO:0000256" key="6">
    <source>
        <dbReference type="ARBA" id="ARBA00029555"/>
    </source>
</evidence>
<keyword evidence="9" id="KW-1185">Reference proteome</keyword>
<dbReference type="AlphaFoldDB" id="A0A5N4A3U6"/>
<reference evidence="8 9" key="1">
    <citation type="journal article" date="2018" name="Elife">
        <title>Firefly genomes illuminate parallel origins of bioluminescence in beetles.</title>
        <authorList>
            <person name="Fallon T.R."/>
            <person name="Lower S.E."/>
            <person name="Chang C.H."/>
            <person name="Bessho-Uehara M."/>
            <person name="Martin G.J."/>
            <person name="Bewick A.J."/>
            <person name="Behringer M."/>
            <person name="Debat H.J."/>
            <person name="Wong I."/>
            <person name="Day J.C."/>
            <person name="Suvorov A."/>
            <person name="Silva C.J."/>
            <person name="Stanger-Hall K.F."/>
            <person name="Hall D.W."/>
            <person name="Schmitz R.J."/>
            <person name="Nelson D.R."/>
            <person name="Lewis S.M."/>
            <person name="Shigenobu S."/>
            <person name="Bybee S.M."/>
            <person name="Larracuente A.M."/>
            <person name="Oba Y."/>
            <person name="Weng J.K."/>
        </authorList>
    </citation>
    <scope>NUCLEOTIDE SEQUENCE [LARGE SCALE GENOMIC DNA]</scope>
    <source>
        <strain evidence="8">1611_PpyrPB1</strain>
        <tissue evidence="8">Whole body</tissue>
    </source>
</reference>
<evidence type="ECO:0000256" key="4">
    <source>
        <dbReference type="ARBA" id="ARBA00023273"/>
    </source>
</evidence>
<keyword evidence="3" id="KW-0206">Cytoskeleton</keyword>
<dbReference type="FunCoup" id="A0A5N4A3U6">
    <property type="interactions" value="74"/>
</dbReference>
<dbReference type="InParanoid" id="A0A5N4A3U6"/>
<comment type="caution">
    <text evidence="8">The sequence shown here is derived from an EMBL/GenBank/DDBJ whole genome shotgun (WGS) entry which is preliminary data.</text>
</comment>
<accession>A0A5N4A3U6</accession>
<comment type="similarity">
    <text evidence="5">Belongs to the CFAP91 family.</text>
</comment>
<evidence type="ECO:0000256" key="3">
    <source>
        <dbReference type="ARBA" id="ARBA00023212"/>
    </source>
</evidence>
<keyword evidence="2" id="KW-0963">Cytoplasm</keyword>
<name>A0A5N4A3U6_PHOPY</name>
<comment type="subcellular location">
    <subcellularLocation>
        <location evidence="1">Cytoplasm</location>
        <location evidence="1">Cytoskeleton</location>
        <location evidence="1">Cilium axoneme</location>
    </subcellularLocation>
</comment>
<dbReference type="InterPro" id="IPR032840">
    <property type="entry name" value="CFAP91_dom"/>
</dbReference>
<dbReference type="PANTHER" id="PTHR22455:SF10">
    <property type="entry name" value="CILIA- AND FLAGELLA-ASSOCIATED PROTEIN 91"/>
    <property type="match status" value="1"/>
</dbReference>
<dbReference type="Pfam" id="PF14738">
    <property type="entry name" value="CFAP91"/>
    <property type="match status" value="1"/>
</dbReference>
<dbReference type="EMBL" id="VVIM01000010">
    <property type="protein sequence ID" value="KAB0791972.1"/>
    <property type="molecule type" value="Genomic_DNA"/>
</dbReference>
<evidence type="ECO:0000256" key="2">
    <source>
        <dbReference type="ARBA" id="ARBA00022490"/>
    </source>
</evidence>
<proteinExistence type="inferred from homology"/>
<dbReference type="InterPro" id="IPR026720">
    <property type="entry name" value="CFAP91"/>
</dbReference>
<dbReference type="GO" id="GO:0005930">
    <property type="term" value="C:axoneme"/>
    <property type="evidence" value="ECO:0007669"/>
    <property type="project" value="UniProtKB-SubCell"/>
</dbReference>
<dbReference type="Proteomes" id="UP000327044">
    <property type="component" value="Unassembled WGS sequence"/>
</dbReference>
<gene>
    <name evidence="8" type="ORF">PPYR_13933</name>
</gene>
<feature type="domain" description="CFAP91" evidence="7">
    <location>
        <begin position="127"/>
        <end position="280"/>
    </location>
</feature>
<dbReference type="OrthoDB" id="567787at2759"/>